<name>A0A2G9HTI8_9LAMI</name>
<feature type="transmembrane region" description="Helical" evidence="1">
    <location>
        <begin position="34"/>
        <end position="56"/>
    </location>
</feature>
<dbReference type="Proteomes" id="UP000231279">
    <property type="component" value="Unassembled WGS sequence"/>
</dbReference>
<keyword evidence="1" id="KW-0472">Membrane</keyword>
<accession>A0A2G9HTI8</accession>
<dbReference type="EMBL" id="NKXS01001048">
    <property type="protein sequence ID" value="PIN20839.1"/>
    <property type="molecule type" value="Genomic_DNA"/>
</dbReference>
<reference evidence="3" key="1">
    <citation type="journal article" date="2018" name="Gigascience">
        <title>Genome assembly of the Pink Ipe (Handroanthus impetiginosus, Bignoniaceae), a highly valued, ecologically keystone Neotropical timber forest tree.</title>
        <authorList>
            <person name="Silva-Junior O.B."/>
            <person name="Grattapaglia D."/>
            <person name="Novaes E."/>
            <person name="Collevatti R.G."/>
        </authorList>
    </citation>
    <scope>NUCLEOTIDE SEQUENCE [LARGE SCALE GENOMIC DNA]</scope>
    <source>
        <strain evidence="3">cv. UFG-1</strain>
    </source>
</reference>
<dbReference type="AlphaFoldDB" id="A0A2G9HTI8"/>
<comment type="caution">
    <text evidence="2">The sequence shown here is derived from an EMBL/GenBank/DDBJ whole genome shotgun (WGS) entry which is preliminary data.</text>
</comment>
<keyword evidence="3" id="KW-1185">Reference proteome</keyword>
<dbReference type="OrthoDB" id="2822301at2759"/>
<keyword evidence="1" id="KW-0812">Transmembrane</keyword>
<evidence type="ECO:0000313" key="2">
    <source>
        <dbReference type="EMBL" id="PIN20839.1"/>
    </source>
</evidence>
<proteinExistence type="predicted"/>
<evidence type="ECO:0000313" key="3">
    <source>
        <dbReference type="Proteomes" id="UP000231279"/>
    </source>
</evidence>
<organism evidence="2 3">
    <name type="scientific">Handroanthus impetiginosus</name>
    <dbReference type="NCBI Taxonomy" id="429701"/>
    <lineage>
        <taxon>Eukaryota</taxon>
        <taxon>Viridiplantae</taxon>
        <taxon>Streptophyta</taxon>
        <taxon>Embryophyta</taxon>
        <taxon>Tracheophyta</taxon>
        <taxon>Spermatophyta</taxon>
        <taxon>Magnoliopsida</taxon>
        <taxon>eudicotyledons</taxon>
        <taxon>Gunneridae</taxon>
        <taxon>Pentapetalae</taxon>
        <taxon>asterids</taxon>
        <taxon>lamiids</taxon>
        <taxon>Lamiales</taxon>
        <taxon>Bignoniaceae</taxon>
        <taxon>Crescentiina</taxon>
        <taxon>Tabebuia alliance</taxon>
        <taxon>Handroanthus</taxon>
    </lineage>
</organism>
<keyword evidence="1" id="KW-1133">Transmembrane helix</keyword>
<protein>
    <submittedName>
        <fullName evidence="2">Uncharacterized protein</fullName>
    </submittedName>
</protein>
<gene>
    <name evidence="2" type="ORF">CDL12_06477</name>
</gene>
<sequence length="115" mass="13529">MEGSCYCGRSYIMKTSGIDLHPGRRYSICSNFEYISFNISPLPIFLEVVVFFFSWIDPPVYKRSRQIIHGLLRRVNKFENEVTKLEKEVGRRRSTKVKLWLGLAVSWLLIAWLLL</sequence>
<evidence type="ECO:0000256" key="1">
    <source>
        <dbReference type="SAM" id="Phobius"/>
    </source>
</evidence>
<feature type="transmembrane region" description="Helical" evidence="1">
    <location>
        <begin position="97"/>
        <end position="114"/>
    </location>
</feature>